<sequence length="197" mass="21633">MTFFQRHAKMAFSFGGVLALALLIAASVPGGYLVAMQYKGNIHAIIAGEAYRSNQLDPVRITYMHNQHGIRSIINLRGAEPGSEWYDDEIATAKALGIQHIDFEMSASKQLSPERTQQLIAVMRNAQKPVLIHCKSGSDRTGLAAALYVAAIGRGSERRAERQLSIAYGHFGLPFSPTYAMERTFESVEAELGYPDS</sequence>
<dbReference type="Proteomes" id="UP000245865">
    <property type="component" value="Unassembled WGS sequence"/>
</dbReference>
<keyword evidence="2" id="KW-1185">Reference proteome</keyword>
<dbReference type="EMBL" id="QGDB01000001">
    <property type="protein sequence ID" value="PWL19407.1"/>
    <property type="molecule type" value="Genomic_DNA"/>
</dbReference>
<gene>
    <name evidence="1" type="ORF">DKP76_02335</name>
</gene>
<evidence type="ECO:0000313" key="2">
    <source>
        <dbReference type="Proteomes" id="UP000245865"/>
    </source>
</evidence>
<protein>
    <submittedName>
        <fullName evidence="1">Protein tyrosine phosphatase</fullName>
    </submittedName>
</protein>
<accession>A0A316JBN2</accession>
<comment type="caution">
    <text evidence="1">The sequence shown here is derived from an EMBL/GenBank/DDBJ whole genome shotgun (WGS) entry which is preliminary data.</text>
</comment>
<name>A0A316JBN2_9HYPH</name>
<organism evidence="1 2">
    <name type="scientific">Falsochrobactrum shanghaiense</name>
    <dbReference type="NCBI Taxonomy" id="2201899"/>
    <lineage>
        <taxon>Bacteria</taxon>
        <taxon>Pseudomonadati</taxon>
        <taxon>Pseudomonadota</taxon>
        <taxon>Alphaproteobacteria</taxon>
        <taxon>Hyphomicrobiales</taxon>
        <taxon>Brucellaceae</taxon>
        <taxon>Falsochrobactrum</taxon>
    </lineage>
</organism>
<dbReference type="InterPro" id="IPR026893">
    <property type="entry name" value="Tyr/Ser_Pase_IphP-type"/>
</dbReference>
<dbReference type="PROSITE" id="PS00383">
    <property type="entry name" value="TYR_PHOSPHATASE_1"/>
    <property type="match status" value="1"/>
</dbReference>
<dbReference type="GO" id="GO:0004721">
    <property type="term" value="F:phosphoprotein phosphatase activity"/>
    <property type="evidence" value="ECO:0007669"/>
    <property type="project" value="InterPro"/>
</dbReference>
<reference evidence="1 2" key="1">
    <citation type="submission" date="2018-05" db="EMBL/GenBank/DDBJ databases">
        <title>Comparative genomic sequence analysis between strain HN4 and CCM 8460T (Falsochrobactrum ovis) will provide more evidence to prove that HN4 is a new species of Falsochrobactrum.</title>
        <authorList>
            <person name="Lyu W."/>
            <person name="Sun L."/>
            <person name="Yao L."/>
        </authorList>
    </citation>
    <scope>NUCLEOTIDE SEQUENCE [LARGE SCALE GENOMIC DNA]</scope>
    <source>
        <strain evidence="1 2">HN4</strain>
    </source>
</reference>
<dbReference type="SUPFAM" id="SSF52799">
    <property type="entry name" value="(Phosphotyrosine protein) phosphatases II"/>
    <property type="match status" value="1"/>
</dbReference>
<dbReference type="OrthoDB" id="9814896at2"/>
<dbReference type="AlphaFoldDB" id="A0A316JBN2"/>
<dbReference type="InterPro" id="IPR029021">
    <property type="entry name" value="Prot-tyrosine_phosphatase-like"/>
</dbReference>
<dbReference type="Pfam" id="PF13350">
    <property type="entry name" value="Y_phosphatase3"/>
    <property type="match status" value="1"/>
</dbReference>
<dbReference type="Gene3D" id="3.90.190.10">
    <property type="entry name" value="Protein tyrosine phosphatase superfamily"/>
    <property type="match status" value="1"/>
</dbReference>
<dbReference type="InterPro" id="IPR016130">
    <property type="entry name" value="Tyr_Pase_AS"/>
</dbReference>
<evidence type="ECO:0000313" key="1">
    <source>
        <dbReference type="EMBL" id="PWL19407.1"/>
    </source>
</evidence>
<proteinExistence type="predicted"/>